<evidence type="ECO:0000313" key="2">
    <source>
        <dbReference type="EMBL" id="MBC9813747.1"/>
    </source>
</evidence>
<evidence type="ECO:0000313" key="3">
    <source>
        <dbReference type="Proteomes" id="UP000652681"/>
    </source>
</evidence>
<feature type="domain" description="GSCFA" evidence="1">
    <location>
        <begin position="23"/>
        <end position="255"/>
    </location>
</feature>
<name>A0A8J6TTV8_9FLAO</name>
<organism evidence="2 3">
    <name type="scientific">Taishania pollutisoli</name>
    <dbReference type="NCBI Taxonomy" id="2766479"/>
    <lineage>
        <taxon>Bacteria</taxon>
        <taxon>Pseudomonadati</taxon>
        <taxon>Bacteroidota</taxon>
        <taxon>Flavobacteriia</taxon>
        <taxon>Flavobacteriales</taxon>
        <taxon>Crocinitomicaceae</taxon>
        <taxon>Taishania</taxon>
    </lineage>
</organism>
<dbReference type="Pfam" id="PF08885">
    <property type="entry name" value="GSCFA"/>
    <property type="match status" value="1"/>
</dbReference>
<dbReference type="InterPro" id="IPR014982">
    <property type="entry name" value="GSCFA"/>
</dbReference>
<dbReference type="SUPFAM" id="SSF52266">
    <property type="entry name" value="SGNH hydrolase"/>
    <property type="match status" value="1"/>
</dbReference>
<accession>A0A8J6TTV8</accession>
<dbReference type="Proteomes" id="UP000652681">
    <property type="component" value="Unassembled WGS sequence"/>
</dbReference>
<dbReference type="RefSeq" id="WP_216714736.1">
    <property type="nucleotide sequence ID" value="NZ_JACVEL010000014.1"/>
</dbReference>
<evidence type="ECO:0000259" key="1">
    <source>
        <dbReference type="Pfam" id="PF08885"/>
    </source>
</evidence>
<gene>
    <name evidence="2" type="ORF">H9Y05_14830</name>
</gene>
<sequence length="313" mass="36072">MDQFFLNFSIPSSTVSFQHGDQLVLTGSCFSDEISTKLRNAGHSVYSNPHGTIFHPSVLAFNLMDCLNEQPDTRIFERDGRFYTWNASTLISASSEQALQEKLMAVKTELRNRLSNAKLLIVTFGTAWGYELNETNEIVANCHKMPAQHFTKFLSSPYELVQDWILAIEQLRSINPEIHIVFTVSPVRHSKDGLVENNLSKARLLEAVHQLVLEENTSYFPSYELVIDVLRDYRFFKEDRVHPTEEAINFVWKQFEATYCTHATTDLNRSVEKVNKLAQHQPTRQEETHLELISSRKAALSEKNPEIYWEQAE</sequence>
<dbReference type="EMBL" id="JACVEL010000014">
    <property type="protein sequence ID" value="MBC9813747.1"/>
    <property type="molecule type" value="Genomic_DNA"/>
</dbReference>
<proteinExistence type="predicted"/>
<reference evidence="2" key="1">
    <citation type="submission" date="2020-09" db="EMBL/GenBank/DDBJ databases">
        <title>Taishania pollutisoli gen. nov., sp. nov., Isolated from Tetrabromobisphenol A-Contaminated Soil.</title>
        <authorList>
            <person name="Chen Q."/>
        </authorList>
    </citation>
    <scope>NUCLEOTIDE SEQUENCE</scope>
    <source>
        <strain evidence="2">CZZ-1</strain>
    </source>
</reference>
<protein>
    <submittedName>
        <fullName evidence="2">GSCFA domain-containing protein</fullName>
    </submittedName>
</protein>
<dbReference type="AlphaFoldDB" id="A0A8J6TTV8"/>
<comment type="caution">
    <text evidence="2">The sequence shown here is derived from an EMBL/GenBank/DDBJ whole genome shotgun (WGS) entry which is preliminary data.</text>
</comment>
<keyword evidence="3" id="KW-1185">Reference proteome</keyword>